<feature type="domain" description="Gfo/Idh/MocA-like oxidoreductase N-terminal" evidence="1">
    <location>
        <begin position="7"/>
        <end position="135"/>
    </location>
</feature>
<organism evidence="3 4">
    <name type="scientific">Salinibacter ruber</name>
    <dbReference type="NCBI Taxonomy" id="146919"/>
    <lineage>
        <taxon>Bacteria</taxon>
        <taxon>Pseudomonadati</taxon>
        <taxon>Rhodothermota</taxon>
        <taxon>Rhodothermia</taxon>
        <taxon>Rhodothermales</taxon>
        <taxon>Salinibacteraceae</taxon>
        <taxon>Salinibacter</taxon>
    </lineage>
</organism>
<reference evidence="3" key="1">
    <citation type="submission" date="2022-08" db="EMBL/GenBank/DDBJ databases">
        <title>Genomic Encyclopedia of Type Strains, Phase V (KMG-V): Genome sequencing to study the core and pangenomes of soil and plant-associated prokaryotes.</title>
        <authorList>
            <person name="Whitman W."/>
        </authorList>
    </citation>
    <scope>NUCLEOTIDE SEQUENCE</scope>
    <source>
        <strain evidence="3">SP3012</strain>
    </source>
</reference>
<dbReference type="InterPro" id="IPR051317">
    <property type="entry name" value="Gfo/Idh/MocA_oxidoreduct"/>
</dbReference>
<dbReference type="Pfam" id="PF22725">
    <property type="entry name" value="GFO_IDH_MocA_C3"/>
    <property type="match status" value="1"/>
</dbReference>
<dbReference type="InterPro" id="IPR055170">
    <property type="entry name" value="GFO_IDH_MocA-like_dom"/>
</dbReference>
<dbReference type="InterPro" id="IPR036291">
    <property type="entry name" value="NAD(P)-bd_dom_sf"/>
</dbReference>
<proteinExistence type="predicted"/>
<sequence length="391" mass="42776">MALNRTIRYGMVGGGPGAFIGAVHRSAAALDGEMNLVAGAFSSSPEKSREQGDNLHLDPDRVYDTYEEMADAEAERPDGIDVVSIVTPNFLHHDVARTFIDRGFHVICDKPMTTTLEDAEDLCRRVDEQDVVFCLTHNYAGYPLVKQARALVKQGRLGALRKIVVEYPQGWLNRRLEAEGNKQASWRTDPDKAGAGALGDIGTHAEHLARYVTGLSLERMCADVGTVVEGRPVDDDASILARYEGGVRGLIHVSQISAGEENNLRLRVYGTEAGLDWRQEDPHRLTLLTDINGEAPQQIYSHGRASLADSVQPFVRTPQGHPEGFIEAFANLYRSAAHAIAAHEAGVDPEPWARDFPTVQDGAAGVHFIETALESSEQEAWVDASYTPPRT</sequence>
<dbReference type="InterPro" id="IPR000683">
    <property type="entry name" value="Gfo/Idh/MocA-like_OxRdtase_N"/>
</dbReference>
<dbReference type="Gene3D" id="3.40.50.720">
    <property type="entry name" value="NAD(P)-binding Rossmann-like Domain"/>
    <property type="match status" value="1"/>
</dbReference>
<dbReference type="PANTHER" id="PTHR43708:SF3">
    <property type="entry name" value="OXIDOREDUCTASE"/>
    <property type="match status" value="1"/>
</dbReference>
<dbReference type="Gene3D" id="3.30.360.10">
    <property type="entry name" value="Dihydrodipicolinate Reductase, domain 2"/>
    <property type="match status" value="1"/>
</dbReference>
<dbReference type="EMBL" id="JANUBF010000006">
    <property type="protein sequence ID" value="MCS4036218.1"/>
    <property type="molecule type" value="Genomic_DNA"/>
</dbReference>
<dbReference type="AlphaFoldDB" id="A0A9X2UKL6"/>
<feature type="domain" description="GFO/IDH/MocA-like oxidoreductase" evidence="2">
    <location>
        <begin position="145"/>
        <end position="275"/>
    </location>
</feature>
<evidence type="ECO:0000313" key="3">
    <source>
        <dbReference type="EMBL" id="MCS4036218.1"/>
    </source>
</evidence>
<dbReference type="PANTHER" id="PTHR43708">
    <property type="entry name" value="CONSERVED EXPRESSED OXIDOREDUCTASE (EUROFUNG)"/>
    <property type="match status" value="1"/>
</dbReference>
<accession>A0A9X2UKL6</accession>
<dbReference type="Pfam" id="PF01408">
    <property type="entry name" value="GFO_IDH_MocA"/>
    <property type="match status" value="1"/>
</dbReference>
<dbReference type="RefSeq" id="WP_259068375.1">
    <property type="nucleotide sequence ID" value="NZ_JANTZC010000002.1"/>
</dbReference>
<comment type="caution">
    <text evidence="3">The sequence shown here is derived from an EMBL/GenBank/DDBJ whole genome shotgun (WGS) entry which is preliminary data.</text>
</comment>
<evidence type="ECO:0000259" key="2">
    <source>
        <dbReference type="Pfam" id="PF22725"/>
    </source>
</evidence>
<evidence type="ECO:0000259" key="1">
    <source>
        <dbReference type="Pfam" id="PF01408"/>
    </source>
</evidence>
<name>A0A9X2UKL6_9BACT</name>
<dbReference type="GO" id="GO:0000166">
    <property type="term" value="F:nucleotide binding"/>
    <property type="evidence" value="ECO:0007669"/>
    <property type="project" value="InterPro"/>
</dbReference>
<protein>
    <submittedName>
        <fullName evidence="3">Dehydrogenase</fullName>
    </submittedName>
</protein>
<dbReference type="SUPFAM" id="SSF51735">
    <property type="entry name" value="NAD(P)-binding Rossmann-fold domains"/>
    <property type="match status" value="1"/>
</dbReference>
<dbReference type="Proteomes" id="UP001155040">
    <property type="component" value="Unassembled WGS sequence"/>
</dbReference>
<gene>
    <name evidence="3" type="ORF">GGQ01_001273</name>
</gene>
<evidence type="ECO:0000313" key="4">
    <source>
        <dbReference type="Proteomes" id="UP001155040"/>
    </source>
</evidence>
<dbReference type="SUPFAM" id="SSF55347">
    <property type="entry name" value="Glyceraldehyde-3-phosphate dehydrogenase-like, C-terminal domain"/>
    <property type="match status" value="1"/>
</dbReference>